<gene>
    <name evidence="2" type="ORF">EZS27_016258</name>
</gene>
<accession>A0A5J4RRD1</accession>
<feature type="domain" description="Endonuclease GajA/Old nuclease/RecF-like AAA" evidence="1">
    <location>
        <begin position="1"/>
        <end position="49"/>
    </location>
</feature>
<feature type="non-terminal residue" evidence="2">
    <location>
        <position position="72"/>
    </location>
</feature>
<organism evidence="2">
    <name type="scientific">termite gut metagenome</name>
    <dbReference type="NCBI Taxonomy" id="433724"/>
    <lineage>
        <taxon>unclassified sequences</taxon>
        <taxon>metagenomes</taxon>
        <taxon>organismal metagenomes</taxon>
    </lineage>
</organism>
<proteinExistence type="predicted"/>
<dbReference type="InterPro" id="IPR027417">
    <property type="entry name" value="P-loop_NTPase"/>
</dbReference>
<sequence length="72" mass="8546">MIKDVHITNFKSIKDIYLNDCRRINLFIGKPNVGKSNILEALSLFSLPYLQYAKKKHIRQFIRVENDSELFF</sequence>
<dbReference type="InterPro" id="IPR041685">
    <property type="entry name" value="AAA_GajA/Old/RecF-like"/>
</dbReference>
<dbReference type="Gene3D" id="3.40.50.300">
    <property type="entry name" value="P-loop containing nucleotide triphosphate hydrolases"/>
    <property type="match status" value="1"/>
</dbReference>
<evidence type="ECO:0000259" key="1">
    <source>
        <dbReference type="Pfam" id="PF13175"/>
    </source>
</evidence>
<dbReference type="Pfam" id="PF13175">
    <property type="entry name" value="AAA_15"/>
    <property type="match status" value="1"/>
</dbReference>
<name>A0A5J4RRD1_9ZZZZ</name>
<comment type="caution">
    <text evidence="2">The sequence shown here is derived from an EMBL/GenBank/DDBJ whole genome shotgun (WGS) entry which is preliminary data.</text>
</comment>
<protein>
    <submittedName>
        <fullName evidence="2">DNA replication and repair protein RecF</fullName>
    </submittedName>
</protein>
<reference evidence="2" key="1">
    <citation type="submission" date="2019-03" db="EMBL/GenBank/DDBJ databases">
        <title>Single cell metagenomics reveals metabolic interactions within the superorganism composed of flagellate Streblomastix strix and complex community of Bacteroidetes bacteria on its surface.</title>
        <authorList>
            <person name="Treitli S.C."/>
            <person name="Kolisko M."/>
            <person name="Husnik F."/>
            <person name="Keeling P."/>
            <person name="Hampl V."/>
        </authorList>
    </citation>
    <scope>NUCLEOTIDE SEQUENCE</scope>
    <source>
        <strain evidence="2">STM</strain>
    </source>
</reference>
<dbReference type="SUPFAM" id="SSF52540">
    <property type="entry name" value="P-loop containing nucleoside triphosphate hydrolases"/>
    <property type="match status" value="1"/>
</dbReference>
<dbReference type="AlphaFoldDB" id="A0A5J4RRD1"/>
<dbReference type="EMBL" id="SNRY01000885">
    <property type="protein sequence ID" value="KAA6335511.1"/>
    <property type="molecule type" value="Genomic_DNA"/>
</dbReference>
<evidence type="ECO:0000313" key="2">
    <source>
        <dbReference type="EMBL" id="KAA6335511.1"/>
    </source>
</evidence>